<dbReference type="PANTHER" id="PTHR39200:SF1">
    <property type="entry name" value="AUTO-TRANSPORTER ADHESIN HEAD GIN DOMAIN-CONTAINING PROTEIN-RELATED"/>
    <property type="match status" value="1"/>
</dbReference>
<keyword evidence="4" id="KW-1185">Reference proteome</keyword>
<gene>
    <name evidence="3" type="ORF">ACFOKA_01625</name>
</gene>
<protein>
    <submittedName>
        <fullName evidence="3">Head GIN domain-containing protein</fullName>
    </submittedName>
</protein>
<evidence type="ECO:0000256" key="1">
    <source>
        <dbReference type="SAM" id="SignalP"/>
    </source>
</evidence>
<proteinExistence type="predicted"/>
<feature type="chain" id="PRO_5047341764" evidence="1">
    <location>
        <begin position="23"/>
        <end position="231"/>
    </location>
</feature>
<name>A0ABV7D0C6_9PROT</name>
<reference evidence="4" key="1">
    <citation type="journal article" date="2019" name="Int. J. Syst. Evol. Microbiol.">
        <title>The Global Catalogue of Microorganisms (GCM) 10K type strain sequencing project: providing services to taxonomists for standard genome sequencing and annotation.</title>
        <authorList>
            <consortium name="The Broad Institute Genomics Platform"/>
            <consortium name="The Broad Institute Genome Sequencing Center for Infectious Disease"/>
            <person name="Wu L."/>
            <person name="Ma J."/>
        </authorList>
    </citation>
    <scope>NUCLEOTIDE SEQUENCE [LARGE SCALE GENOMIC DNA]</scope>
    <source>
        <strain evidence="4">KCTC 62164</strain>
    </source>
</reference>
<evidence type="ECO:0000259" key="2">
    <source>
        <dbReference type="Pfam" id="PF10988"/>
    </source>
</evidence>
<feature type="domain" description="Putative auto-transporter adhesin head GIN" evidence="2">
    <location>
        <begin position="34"/>
        <end position="215"/>
    </location>
</feature>
<dbReference type="EMBL" id="JBHRSL010000001">
    <property type="protein sequence ID" value="MFC3050596.1"/>
    <property type="molecule type" value="Genomic_DNA"/>
</dbReference>
<dbReference type="Pfam" id="PF10988">
    <property type="entry name" value="DUF2807"/>
    <property type="match status" value="1"/>
</dbReference>
<sequence>MNKRALGAVICAVSLIAVSAFGKDTASEERAVAAFTRVELQGAMDVNITHGDQQRVTVTADTGILDKLTTTVKDGILVVDMKSGLFRNIKVMRVDIILPVLDGMKLKGSGDMLAEGFTAEKLDLMLTGSGDLNIKGLDAELLSVALKGSGDIRLKGTCQSIDVDLKGSGDVEADSMKCAKATANLRGSGDIDLYARDSADLKLRGSGDIDIHGNPTDLHTEVQGSGDITRR</sequence>
<dbReference type="PANTHER" id="PTHR39200">
    <property type="entry name" value="HYPOTHETICAL EXPORTED PROTEIN"/>
    <property type="match status" value="1"/>
</dbReference>
<keyword evidence="1" id="KW-0732">Signal</keyword>
<dbReference type="Gene3D" id="2.160.20.120">
    <property type="match status" value="1"/>
</dbReference>
<dbReference type="Proteomes" id="UP001595444">
    <property type="component" value="Unassembled WGS sequence"/>
</dbReference>
<dbReference type="RefSeq" id="WP_194214970.1">
    <property type="nucleotide sequence ID" value="NZ_CP061205.1"/>
</dbReference>
<organism evidence="3 4">
    <name type="scientific">Kordiimonas pumila</name>
    <dbReference type="NCBI Taxonomy" id="2161677"/>
    <lineage>
        <taxon>Bacteria</taxon>
        <taxon>Pseudomonadati</taxon>
        <taxon>Pseudomonadota</taxon>
        <taxon>Alphaproteobacteria</taxon>
        <taxon>Kordiimonadales</taxon>
        <taxon>Kordiimonadaceae</taxon>
        <taxon>Kordiimonas</taxon>
    </lineage>
</organism>
<accession>A0ABV7D0C6</accession>
<evidence type="ECO:0000313" key="4">
    <source>
        <dbReference type="Proteomes" id="UP001595444"/>
    </source>
</evidence>
<comment type="caution">
    <text evidence="3">The sequence shown here is derived from an EMBL/GenBank/DDBJ whole genome shotgun (WGS) entry which is preliminary data.</text>
</comment>
<dbReference type="InterPro" id="IPR021255">
    <property type="entry name" value="DUF2807"/>
</dbReference>
<evidence type="ECO:0000313" key="3">
    <source>
        <dbReference type="EMBL" id="MFC3050596.1"/>
    </source>
</evidence>
<feature type="signal peptide" evidence="1">
    <location>
        <begin position="1"/>
        <end position="22"/>
    </location>
</feature>